<name>A0ABN1XGL7_9ACTN</name>
<accession>A0ABN1XGL7</accession>
<evidence type="ECO:0000313" key="1">
    <source>
        <dbReference type="EMBL" id="GAA1305786.1"/>
    </source>
</evidence>
<dbReference type="EMBL" id="BAAAIH010000126">
    <property type="protein sequence ID" value="GAA1305786.1"/>
    <property type="molecule type" value="Genomic_DNA"/>
</dbReference>
<sequence>MNGAEREARLLMANSYRAMVYLSESKLIRLGASLGSGKTEVYLWLATQQVETASAIRAAGERLRNAITASERRTAAREFLEALSDLMLSLLCFLVRVLLLLLSRSLSRAKHEDVPVWQPEPIDTSPQIRPRGPNSALPVTTYRGGHYRSALGSAV</sequence>
<protein>
    <submittedName>
        <fullName evidence="1">Uncharacterized protein</fullName>
    </submittedName>
</protein>
<comment type="caution">
    <text evidence="1">The sequence shown here is derived from an EMBL/GenBank/DDBJ whole genome shotgun (WGS) entry which is preliminary data.</text>
</comment>
<reference evidence="1 2" key="1">
    <citation type="journal article" date="2019" name="Int. J. Syst. Evol. Microbiol.">
        <title>The Global Catalogue of Microorganisms (GCM) 10K type strain sequencing project: providing services to taxonomists for standard genome sequencing and annotation.</title>
        <authorList>
            <consortium name="The Broad Institute Genomics Platform"/>
            <consortium name="The Broad Institute Genome Sequencing Center for Infectious Disease"/>
            <person name="Wu L."/>
            <person name="Ma J."/>
        </authorList>
    </citation>
    <scope>NUCLEOTIDE SEQUENCE [LARGE SCALE GENOMIC DNA]</scope>
    <source>
        <strain evidence="1 2">JCM 11448</strain>
    </source>
</reference>
<dbReference type="Proteomes" id="UP001500282">
    <property type="component" value="Unassembled WGS sequence"/>
</dbReference>
<proteinExistence type="predicted"/>
<organism evidence="1 2">
    <name type="scientific">Streptomyces javensis</name>
    <dbReference type="NCBI Taxonomy" id="114698"/>
    <lineage>
        <taxon>Bacteria</taxon>
        <taxon>Bacillati</taxon>
        <taxon>Actinomycetota</taxon>
        <taxon>Actinomycetes</taxon>
        <taxon>Kitasatosporales</taxon>
        <taxon>Streptomycetaceae</taxon>
        <taxon>Streptomyces</taxon>
        <taxon>Streptomyces violaceusniger group</taxon>
    </lineage>
</organism>
<keyword evidence="2" id="KW-1185">Reference proteome</keyword>
<gene>
    <name evidence="1" type="ORF">GCM10009579_89430</name>
</gene>
<evidence type="ECO:0000313" key="2">
    <source>
        <dbReference type="Proteomes" id="UP001500282"/>
    </source>
</evidence>